<reference evidence="2" key="1">
    <citation type="journal article" date="2020" name="Stud. Mycol.">
        <title>101 Dothideomycetes genomes: a test case for predicting lifestyles and emergence of pathogens.</title>
        <authorList>
            <person name="Haridas S."/>
            <person name="Albert R."/>
            <person name="Binder M."/>
            <person name="Bloem J."/>
            <person name="Labutti K."/>
            <person name="Salamov A."/>
            <person name="Andreopoulos B."/>
            <person name="Baker S."/>
            <person name="Barry K."/>
            <person name="Bills G."/>
            <person name="Bluhm B."/>
            <person name="Cannon C."/>
            <person name="Castanera R."/>
            <person name="Culley D."/>
            <person name="Daum C."/>
            <person name="Ezra D."/>
            <person name="Gonzalez J."/>
            <person name="Henrissat B."/>
            <person name="Kuo A."/>
            <person name="Liang C."/>
            <person name="Lipzen A."/>
            <person name="Lutzoni F."/>
            <person name="Magnuson J."/>
            <person name="Mondo S."/>
            <person name="Nolan M."/>
            <person name="Ohm R."/>
            <person name="Pangilinan J."/>
            <person name="Park H.-J."/>
            <person name="Ramirez L."/>
            <person name="Alfaro M."/>
            <person name="Sun H."/>
            <person name="Tritt A."/>
            <person name="Yoshinaga Y."/>
            <person name="Zwiers L.-H."/>
            <person name="Turgeon B."/>
            <person name="Goodwin S."/>
            <person name="Spatafora J."/>
            <person name="Crous P."/>
            <person name="Grigoriev I."/>
        </authorList>
    </citation>
    <scope>NUCLEOTIDE SEQUENCE</scope>
    <source>
        <strain evidence="2">CBS 113818</strain>
    </source>
</reference>
<keyword evidence="3" id="KW-1185">Reference proteome</keyword>
<dbReference type="EMBL" id="MU006252">
    <property type="protein sequence ID" value="KAF2818468.1"/>
    <property type="molecule type" value="Genomic_DNA"/>
</dbReference>
<evidence type="ECO:0000313" key="2">
    <source>
        <dbReference type="EMBL" id="KAF2818468.1"/>
    </source>
</evidence>
<feature type="compositionally biased region" description="Basic and acidic residues" evidence="1">
    <location>
        <begin position="379"/>
        <end position="396"/>
    </location>
</feature>
<sequence length="396" mass="43462">MADIPPYPLYNRTYNLYRLSPLHHGDTPLLDDRSLRTHARRLKEQLKGDNVRGVQVDFATADDTAKLGPLEECDWDIVGDEDAWIDRHRQSVDPDASQLSSVLSSDRARGIEVSLEYEKQTYNALLLRDPGVTSSPDGFTSLPLLLVKMTGPIREVFLNYLRTAFDAHVAPLRLPSSFITSSLETYLRRLSSSTSTQSIQDVIRQLHIQLAFPTTTTLLKHLEITIAGVDVPGFVSRGKLLEGGLRQPFTNALLRYLKTHLALDLSHPKTHISRINCNSFTLGTERLKLSAPEPLADASFSEDGGASQDVSAGQLAVQDFYASIVREAAGSGIFLPEDLATDQRDGTPSSTTSAKAGRRKRAISNAAVGNANQKKAKARGKENGRKANGDHDMADM</sequence>
<accession>A0A6A6ZCA0</accession>
<organism evidence="2 3">
    <name type="scientific">Ophiobolus disseminans</name>
    <dbReference type="NCBI Taxonomy" id="1469910"/>
    <lineage>
        <taxon>Eukaryota</taxon>
        <taxon>Fungi</taxon>
        <taxon>Dikarya</taxon>
        <taxon>Ascomycota</taxon>
        <taxon>Pezizomycotina</taxon>
        <taxon>Dothideomycetes</taxon>
        <taxon>Pleosporomycetidae</taxon>
        <taxon>Pleosporales</taxon>
        <taxon>Pleosporineae</taxon>
        <taxon>Phaeosphaeriaceae</taxon>
        <taxon>Ophiobolus</taxon>
    </lineage>
</organism>
<evidence type="ECO:0000256" key="1">
    <source>
        <dbReference type="SAM" id="MobiDB-lite"/>
    </source>
</evidence>
<feature type="region of interest" description="Disordered" evidence="1">
    <location>
        <begin position="339"/>
        <end position="396"/>
    </location>
</feature>
<dbReference type="Proteomes" id="UP000799424">
    <property type="component" value="Unassembled WGS sequence"/>
</dbReference>
<evidence type="ECO:0000313" key="3">
    <source>
        <dbReference type="Proteomes" id="UP000799424"/>
    </source>
</evidence>
<name>A0A6A6ZCA0_9PLEO</name>
<dbReference type="OrthoDB" id="8864979at2759"/>
<gene>
    <name evidence="2" type="ORF">CC86DRAFT_157852</name>
</gene>
<dbReference type="InterPro" id="IPR025204">
    <property type="entry name" value="CENP-L"/>
</dbReference>
<proteinExistence type="predicted"/>
<dbReference type="Pfam" id="PF13092">
    <property type="entry name" value="CENP-L"/>
    <property type="match status" value="1"/>
</dbReference>
<protein>
    <submittedName>
        <fullName evidence="2">Uncharacterized protein</fullName>
    </submittedName>
</protein>
<dbReference type="AlphaFoldDB" id="A0A6A6ZCA0"/>